<comment type="caution">
    <text evidence="6">The sequence shown here is derived from an EMBL/GenBank/DDBJ whole genome shotgun (WGS) entry which is preliminary data.</text>
</comment>
<dbReference type="RefSeq" id="WP_023049623.1">
    <property type="nucleotide sequence ID" value="NZ_CP173065.2"/>
</dbReference>
<evidence type="ECO:0000256" key="4">
    <source>
        <dbReference type="ARBA" id="ARBA00023136"/>
    </source>
</evidence>
<feature type="transmembrane region" description="Helical" evidence="5">
    <location>
        <begin position="88"/>
        <end position="113"/>
    </location>
</feature>
<keyword evidence="4 5" id="KW-0472">Membrane</keyword>
<dbReference type="Gene3D" id="1.20.1740.10">
    <property type="entry name" value="Amino acid/polyamine transporter I"/>
    <property type="match status" value="1"/>
</dbReference>
<dbReference type="EMBL" id="AXZF01000002">
    <property type="protein sequence ID" value="ERT70079.1"/>
    <property type="molecule type" value="Genomic_DNA"/>
</dbReference>
<accession>U7VG14</accession>
<dbReference type="PANTHER" id="PTHR11785">
    <property type="entry name" value="AMINO ACID TRANSPORTER"/>
    <property type="match status" value="1"/>
</dbReference>
<feature type="transmembrane region" description="Helical" evidence="5">
    <location>
        <begin position="339"/>
        <end position="358"/>
    </location>
</feature>
<feature type="transmembrane region" description="Helical" evidence="5">
    <location>
        <begin position="281"/>
        <end position="304"/>
    </location>
</feature>
<dbReference type="GO" id="GO:0016020">
    <property type="term" value="C:membrane"/>
    <property type="evidence" value="ECO:0007669"/>
    <property type="project" value="UniProtKB-SubCell"/>
</dbReference>
<evidence type="ECO:0000313" key="7">
    <source>
        <dbReference type="Proteomes" id="UP000017081"/>
    </source>
</evidence>
<dbReference type="InterPro" id="IPR050598">
    <property type="entry name" value="AminoAcid_Transporter"/>
</dbReference>
<keyword evidence="3 5" id="KW-1133">Transmembrane helix</keyword>
<dbReference type="PIRSF" id="PIRSF006060">
    <property type="entry name" value="AA_transporter"/>
    <property type="match status" value="1"/>
</dbReference>
<organism evidence="6 7">
    <name type="scientific">Cetobacterium somerae ATCC BAA-474</name>
    <dbReference type="NCBI Taxonomy" id="1319815"/>
    <lineage>
        <taxon>Bacteria</taxon>
        <taxon>Fusobacteriati</taxon>
        <taxon>Fusobacteriota</taxon>
        <taxon>Fusobacteriia</taxon>
        <taxon>Fusobacteriales</taxon>
        <taxon>Fusobacteriaceae</taxon>
        <taxon>Cetobacterium</taxon>
    </lineage>
</organism>
<dbReference type="AlphaFoldDB" id="U7VG14"/>
<dbReference type="Proteomes" id="UP000017081">
    <property type="component" value="Unassembled WGS sequence"/>
</dbReference>
<feature type="transmembrane region" description="Helical" evidence="5">
    <location>
        <begin position="396"/>
        <end position="417"/>
    </location>
</feature>
<feature type="transmembrane region" description="Helical" evidence="5">
    <location>
        <begin position="423"/>
        <end position="439"/>
    </location>
</feature>
<keyword evidence="7" id="KW-1185">Reference proteome</keyword>
<feature type="transmembrane region" description="Helical" evidence="5">
    <location>
        <begin position="128"/>
        <end position="148"/>
    </location>
</feature>
<name>U7VG14_9FUSO</name>
<sequence>MSENLEKRYGFSVAFSMVVGIVIGIGIFFKAGQILVAANMNPKIAIAAWVLGGIISILSGLTAAEVGAAIPETGGMIAWIKKIYGKRIAFLVGWAQLIIYFPALIGLIAYYFAVFTGNFLNIDPSNTIFLGGTAFVAISFLFAINIFTKNVGGKIQTLATAAKIVPLLLITIFGFLSADNSSGMFYMTEITREATSSSPLVLLGLSLVPIMFAFDGWIYVGTIAGDLKNVKKDLPRAIILGLGFIAIFYVALNLALLNVFTAEEIVKVGMFGVATKLFGPMGAKFIFLGIMISAFGGLNGMILASTRIPYTLAIEGHLPKKEFFAKIDDKHKQPINSSVVMYLLSVFFLIAMIITGNPDVFGDIPVALFWLFYCLVFLGLFILRKNEPNLERPYRVPFYPVVPILALIGGASIFIYAAISNPTYMAVSVALTLTGLFVYREN</sequence>
<reference evidence="6 7" key="1">
    <citation type="submission" date="2013-08" db="EMBL/GenBank/DDBJ databases">
        <authorList>
            <person name="Weinstock G."/>
            <person name="Sodergren E."/>
            <person name="Wylie T."/>
            <person name="Fulton L."/>
            <person name="Fulton R."/>
            <person name="Fronick C."/>
            <person name="O'Laughlin M."/>
            <person name="Godfrey J."/>
            <person name="Miner T."/>
            <person name="Herter B."/>
            <person name="Appelbaum E."/>
            <person name="Cordes M."/>
            <person name="Lek S."/>
            <person name="Wollam A."/>
            <person name="Pepin K.H."/>
            <person name="Palsikar V.B."/>
            <person name="Mitreva M."/>
            <person name="Wilson R.K."/>
        </authorList>
    </citation>
    <scope>NUCLEOTIDE SEQUENCE [LARGE SCALE GENOMIC DNA]</scope>
    <source>
        <strain evidence="6 7">ATCC BAA-474</strain>
    </source>
</reference>
<dbReference type="PATRIC" id="fig|1319815.3.peg.72"/>
<dbReference type="GO" id="GO:0015179">
    <property type="term" value="F:L-amino acid transmembrane transporter activity"/>
    <property type="evidence" value="ECO:0007669"/>
    <property type="project" value="TreeGrafter"/>
</dbReference>
<gene>
    <name evidence="6" type="ORF">HMPREF0202_00073</name>
</gene>
<feature type="transmembrane region" description="Helical" evidence="5">
    <location>
        <begin position="160"/>
        <end position="178"/>
    </location>
</feature>
<evidence type="ECO:0000313" key="6">
    <source>
        <dbReference type="EMBL" id="ERT70079.1"/>
    </source>
</evidence>
<dbReference type="STRING" id="1319815.HMPREF0202_00073"/>
<comment type="subcellular location">
    <subcellularLocation>
        <location evidence="1">Membrane</location>
        <topology evidence="1">Multi-pass membrane protein</topology>
    </subcellularLocation>
</comment>
<feature type="transmembrane region" description="Helical" evidence="5">
    <location>
        <begin position="44"/>
        <end position="67"/>
    </location>
</feature>
<feature type="transmembrane region" description="Helical" evidence="5">
    <location>
        <begin position="237"/>
        <end position="261"/>
    </location>
</feature>
<dbReference type="eggNOG" id="COG0531">
    <property type="taxonomic scope" value="Bacteria"/>
</dbReference>
<keyword evidence="2 5" id="KW-0812">Transmembrane</keyword>
<feature type="transmembrane region" description="Helical" evidence="5">
    <location>
        <begin position="12"/>
        <end position="32"/>
    </location>
</feature>
<evidence type="ECO:0000256" key="5">
    <source>
        <dbReference type="SAM" id="Phobius"/>
    </source>
</evidence>
<evidence type="ECO:0000256" key="1">
    <source>
        <dbReference type="ARBA" id="ARBA00004141"/>
    </source>
</evidence>
<dbReference type="HOGENOM" id="CLU_007946_3_4_0"/>
<protein>
    <submittedName>
        <fullName evidence="6">Putative serine/threonine exchanger SteT</fullName>
    </submittedName>
</protein>
<feature type="transmembrane region" description="Helical" evidence="5">
    <location>
        <begin position="364"/>
        <end position="384"/>
    </location>
</feature>
<evidence type="ECO:0000256" key="3">
    <source>
        <dbReference type="ARBA" id="ARBA00022989"/>
    </source>
</evidence>
<proteinExistence type="predicted"/>
<feature type="transmembrane region" description="Helical" evidence="5">
    <location>
        <begin position="198"/>
        <end position="225"/>
    </location>
</feature>
<evidence type="ECO:0000256" key="2">
    <source>
        <dbReference type="ARBA" id="ARBA00022692"/>
    </source>
</evidence>
<dbReference type="InterPro" id="IPR002293">
    <property type="entry name" value="AA/rel_permease1"/>
</dbReference>
<dbReference type="Pfam" id="PF13520">
    <property type="entry name" value="AA_permease_2"/>
    <property type="match status" value="1"/>
</dbReference>
<dbReference type="PANTHER" id="PTHR11785:SF512">
    <property type="entry name" value="SOBREMESA, ISOFORM B"/>
    <property type="match status" value="1"/>
</dbReference>